<protein>
    <submittedName>
        <fullName evidence="13">Hemolysin family protein</fullName>
    </submittedName>
</protein>
<comment type="subcellular location">
    <subcellularLocation>
        <location evidence="1">Cell membrane</location>
        <topology evidence="1">Multi-pass membrane protein</topology>
    </subcellularLocation>
</comment>
<evidence type="ECO:0000256" key="1">
    <source>
        <dbReference type="ARBA" id="ARBA00004651"/>
    </source>
</evidence>
<keyword evidence="5 9" id="KW-1133">Transmembrane helix</keyword>
<keyword evidence="2" id="KW-1003">Cell membrane</keyword>
<keyword evidence="3 9" id="KW-0812">Transmembrane</keyword>
<dbReference type="GO" id="GO:0050660">
    <property type="term" value="F:flavin adenine dinucleotide binding"/>
    <property type="evidence" value="ECO:0007669"/>
    <property type="project" value="InterPro"/>
</dbReference>
<feature type="domain" description="CNNM transmembrane" evidence="12">
    <location>
        <begin position="4"/>
        <end position="208"/>
    </location>
</feature>
<dbReference type="Pfam" id="PF00571">
    <property type="entry name" value="CBS"/>
    <property type="match status" value="2"/>
</dbReference>
<evidence type="ECO:0000256" key="2">
    <source>
        <dbReference type="ARBA" id="ARBA00022475"/>
    </source>
</evidence>
<dbReference type="SUPFAM" id="SSF56176">
    <property type="entry name" value="FAD-binding/transporter-associated domain-like"/>
    <property type="match status" value="1"/>
</dbReference>
<organism evidence="13 14">
    <name type="scientific">Candidatus Mucispirillum faecigallinarum</name>
    <dbReference type="NCBI Taxonomy" id="2838699"/>
    <lineage>
        <taxon>Bacteria</taxon>
        <taxon>Pseudomonadati</taxon>
        <taxon>Deferribacterota</taxon>
        <taxon>Deferribacteres</taxon>
        <taxon>Deferribacterales</taxon>
        <taxon>Mucispirillaceae</taxon>
        <taxon>Mucispirillum</taxon>
    </lineage>
</organism>
<dbReference type="EMBL" id="DXAQ01000083">
    <property type="protein sequence ID" value="HIZ89330.1"/>
    <property type="molecule type" value="Genomic_DNA"/>
</dbReference>
<accession>A0A9D2KB28</accession>
<dbReference type="PROSITE" id="PS51371">
    <property type="entry name" value="CBS"/>
    <property type="match status" value="2"/>
</dbReference>
<dbReference type="InterPro" id="IPR051676">
    <property type="entry name" value="UPF0053_domain"/>
</dbReference>
<dbReference type="SMART" id="SM01091">
    <property type="entry name" value="CorC_HlyC"/>
    <property type="match status" value="1"/>
</dbReference>
<evidence type="ECO:0000256" key="10">
    <source>
        <dbReference type="SAM" id="Phobius"/>
    </source>
</evidence>
<dbReference type="SUPFAM" id="SSF54631">
    <property type="entry name" value="CBS-domain pair"/>
    <property type="match status" value="1"/>
</dbReference>
<dbReference type="Proteomes" id="UP000824176">
    <property type="component" value="Unassembled WGS sequence"/>
</dbReference>
<feature type="transmembrane region" description="Helical" evidence="10">
    <location>
        <begin position="12"/>
        <end position="33"/>
    </location>
</feature>
<dbReference type="CDD" id="cd04590">
    <property type="entry name" value="CBS_pair_CorC_HlyC_assoc"/>
    <property type="match status" value="1"/>
</dbReference>
<gene>
    <name evidence="13" type="ORF">H9804_05260</name>
</gene>
<dbReference type="InterPro" id="IPR016169">
    <property type="entry name" value="FAD-bd_PCMH_sub2"/>
</dbReference>
<reference evidence="13" key="1">
    <citation type="journal article" date="2021" name="PeerJ">
        <title>Extensive microbial diversity within the chicken gut microbiome revealed by metagenomics and culture.</title>
        <authorList>
            <person name="Gilroy R."/>
            <person name="Ravi A."/>
            <person name="Getino M."/>
            <person name="Pursley I."/>
            <person name="Horton D.L."/>
            <person name="Alikhan N.F."/>
            <person name="Baker D."/>
            <person name="Gharbi K."/>
            <person name="Hall N."/>
            <person name="Watson M."/>
            <person name="Adriaenssens E.M."/>
            <person name="Foster-Nyarko E."/>
            <person name="Jarju S."/>
            <person name="Secka A."/>
            <person name="Antonio M."/>
            <person name="Oren A."/>
            <person name="Chaudhuri R.R."/>
            <person name="La Ragione R."/>
            <person name="Hildebrand F."/>
            <person name="Pallen M.J."/>
        </authorList>
    </citation>
    <scope>NUCLEOTIDE SEQUENCE</scope>
    <source>
        <strain evidence="13">ChiW4-1371</strain>
    </source>
</reference>
<keyword evidence="4" id="KW-0677">Repeat</keyword>
<proteinExistence type="predicted"/>
<evidence type="ECO:0000256" key="7">
    <source>
        <dbReference type="ARBA" id="ARBA00023136"/>
    </source>
</evidence>
<evidence type="ECO:0000313" key="14">
    <source>
        <dbReference type="Proteomes" id="UP000824176"/>
    </source>
</evidence>
<reference evidence="13" key="2">
    <citation type="submission" date="2021-04" db="EMBL/GenBank/DDBJ databases">
        <authorList>
            <person name="Gilroy R."/>
        </authorList>
    </citation>
    <scope>NUCLEOTIDE SEQUENCE</scope>
    <source>
        <strain evidence="13">ChiW4-1371</strain>
    </source>
</reference>
<dbReference type="InterPro" id="IPR005170">
    <property type="entry name" value="Transptr-assoc_dom"/>
</dbReference>
<dbReference type="GO" id="GO:0005886">
    <property type="term" value="C:plasma membrane"/>
    <property type="evidence" value="ECO:0007669"/>
    <property type="project" value="UniProtKB-SubCell"/>
</dbReference>
<dbReference type="AlphaFoldDB" id="A0A9D2KB28"/>
<evidence type="ECO:0000256" key="9">
    <source>
        <dbReference type="PROSITE-ProRule" id="PRU01193"/>
    </source>
</evidence>
<dbReference type="InterPro" id="IPR046342">
    <property type="entry name" value="CBS_dom_sf"/>
</dbReference>
<evidence type="ECO:0000313" key="13">
    <source>
        <dbReference type="EMBL" id="HIZ89330.1"/>
    </source>
</evidence>
<dbReference type="PANTHER" id="PTHR43099:SF2">
    <property type="entry name" value="UPF0053 PROTEIN YRKA"/>
    <property type="match status" value="1"/>
</dbReference>
<feature type="domain" description="CBS" evidence="11">
    <location>
        <begin position="227"/>
        <end position="289"/>
    </location>
</feature>
<evidence type="ECO:0000256" key="3">
    <source>
        <dbReference type="ARBA" id="ARBA00022692"/>
    </source>
</evidence>
<feature type="transmembrane region" description="Helical" evidence="10">
    <location>
        <begin position="104"/>
        <end position="129"/>
    </location>
</feature>
<dbReference type="InterPro" id="IPR002550">
    <property type="entry name" value="CNNM"/>
</dbReference>
<evidence type="ECO:0000256" key="8">
    <source>
        <dbReference type="PROSITE-ProRule" id="PRU00703"/>
    </source>
</evidence>
<dbReference type="Gene3D" id="3.30.465.10">
    <property type="match status" value="1"/>
</dbReference>
<feature type="transmembrane region" description="Helical" evidence="10">
    <location>
        <begin position="64"/>
        <end position="84"/>
    </location>
</feature>
<feature type="domain" description="CBS" evidence="11">
    <location>
        <begin position="292"/>
        <end position="352"/>
    </location>
</feature>
<dbReference type="FunFam" id="3.10.580.10:FF:000002">
    <property type="entry name" value="Magnesium/cobalt efflux protein CorC"/>
    <property type="match status" value="1"/>
</dbReference>
<dbReference type="PROSITE" id="PS51846">
    <property type="entry name" value="CNNM"/>
    <property type="match status" value="1"/>
</dbReference>
<dbReference type="Pfam" id="PF01595">
    <property type="entry name" value="CNNM"/>
    <property type="match status" value="1"/>
</dbReference>
<evidence type="ECO:0000259" key="11">
    <source>
        <dbReference type="PROSITE" id="PS51371"/>
    </source>
</evidence>
<name>A0A9D2KB28_9BACT</name>
<feature type="transmembrane region" description="Helical" evidence="10">
    <location>
        <begin position="141"/>
        <end position="160"/>
    </location>
</feature>
<keyword evidence="7 9" id="KW-0472">Membrane</keyword>
<evidence type="ECO:0000256" key="5">
    <source>
        <dbReference type="ARBA" id="ARBA00022989"/>
    </source>
</evidence>
<evidence type="ECO:0000256" key="6">
    <source>
        <dbReference type="ARBA" id="ARBA00023122"/>
    </source>
</evidence>
<keyword evidence="6 8" id="KW-0129">CBS domain</keyword>
<dbReference type="PANTHER" id="PTHR43099">
    <property type="entry name" value="UPF0053 PROTEIN YRKA"/>
    <property type="match status" value="1"/>
</dbReference>
<dbReference type="InterPro" id="IPR044751">
    <property type="entry name" value="Ion_transp-like_CBS"/>
</dbReference>
<sequence length="446" mass="49800">MDINVGESVLMLGLAVLLVLLNGFFVLSEFSVVKIRRSRLEELVKAGRPNAKLALDMTHKLDSYLSATQLGITLSSLALGWIGEPAFARLLEYLFSGFFGDNKTLLHTVSFVIAFTFITLMHVVMGELIPKSIAIAKTEGAVLKVAAPLHFFWVIFFPLIKTFDFLSAFFLKRLGIHPASEAETAHSEEELKFIVGESVRGGVLDTVEEEIIKNAVDFSDTVAKEIMTPRKDIVCLLADKTYEENLDIVRASNHTRYPYCEGGKDSIVGMIHIRDLLENQLSKNEVHDLSKLVREMIIVPETASISDILAKMNRRQIHTALVLDEYGGTAGLLTMEDIIEEIMGDISDEHDKKTEDCKQIDEKTFEFDGMASLEDSGERIGINFEDEEQVTIGGYVFNLLGRVPVAGDKAEDEHCIYEVLEVDGNRVKKIRAVLKEKNTESSESFE</sequence>
<dbReference type="InterPro" id="IPR036318">
    <property type="entry name" value="FAD-bd_PCMH-like_sf"/>
</dbReference>
<evidence type="ECO:0000259" key="12">
    <source>
        <dbReference type="PROSITE" id="PS51846"/>
    </source>
</evidence>
<comment type="caution">
    <text evidence="13">The sequence shown here is derived from an EMBL/GenBank/DDBJ whole genome shotgun (WGS) entry which is preliminary data.</text>
</comment>
<dbReference type="Pfam" id="PF03471">
    <property type="entry name" value="CorC_HlyC"/>
    <property type="match status" value="1"/>
</dbReference>
<evidence type="ECO:0000256" key="4">
    <source>
        <dbReference type="ARBA" id="ARBA00022737"/>
    </source>
</evidence>
<dbReference type="Gene3D" id="3.10.580.10">
    <property type="entry name" value="CBS-domain"/>
    <property type="match status" value="1"/>
</dbReference>
<dbReference type="InterPro" id="IPR000644">
    <property type="entry name" value="CBS_dom"/>
</dbReference>
<dbReference type="SMART" id="SM00116">
    <property type="entry name" value="CBS"/>
    <property type="match status" value="2"/>
</dbReference>